<dbReference type="EMBL" id="NRJF01000063">
    <property type="protein sequence ID" value="RIY36438.1"/>
    <property type="molecule type" value="Genomic_DNA"/>
</dbReference>
<proteinExistence type="predicted"/>
<name>A0A3A1YGW5_9GAMM</name>
<protein>
    <recommendedName>
        <fullName evidence="1">Glycosyl transferase family 25 domain-containing protein</fullName>
    </recommendedName>
</protein>
<dbReference type="Pfam" id="PF01755">
    <property type="entry name" value="Glyco_transf_25"/>
    <property type="match status" value="1"/>
</dbReference>
<comment type="caution">
    <text evidence="2">The sequence shown here is derived from an EMBL/GenBank/DDBJ whole genome shotgun (WGS) entry which is preliminary data.</text>
</comment>
<evidence type="ECO:0000259" key="1">
    <source>
        <dbReference type="Pfam" id="PF01755"/>
    </source>
</evidence>
<dbReference type="CDD" id="cd06532">
    <property type="entry name" value="Glyco_transf_25"/>
    <property type="match status" value="1"/>
</dbReference>
<evidence type="ECO:0000313" key="2">
    <source>
        <dbReference type="EMBL" id="RIY36438.1"/>
    </source>
</evidence>
<evidence type="ECO:0000313" key="3">
    <source>
        <dbReference type="Proteomes" id="UP000265964"/>
    </source>
</evidence>
<accession>A0A3A1YGW5</accession>
<sequence>MHEFISRAYLLKDLNGAAANALSARQTHSEYLEPFAAVNLANLEPARQELLVDRQAYTDFYQLEGQLREAKLNRALSHLRLWQQVYYDPAVADNSWILVVESGVSLAHDWLRRARLIAEQLHATDLQAISLTNDNIDDFAAHEQDLEEVAVFHNHNYVYTINDPVNHLLASAQLPVAPQVSEQKVYATRTIQMTGSGAYLIRKSALSKIIARTLDITEVITCSPERLAQLQQQAKTPISWNAESWHEVFRYRQNTHAYAVPVLGVEVFNPVSAQSSFTPEAVVKNLVTYSQWQLNALSVEQAKEQLHTLEQHQAQLNPEQQMLLSQAANLAKPAITGDSYLQGMGSNFLQKVRKYLLTDPGYYSWQTQDFSSRFFAQEGTSDFRIQRLPQNTDEQYLKFLNFHRLSFAPLKVPHHLPLNEYRYNYAWGQLIAQVLTDPTLSDNDWIMVCEDNQLFTPDWQRKLNHYLEVLLTSQVQASYLILANHQAKDFRRLERKTLEELKIIPAEQELTWSSSRLEPLHLLGASQALAQISYQKEQQLALTYSDHKKVTNTLANFSSTDDKLYLAANEQLGGSLNLPPELQEAVGVPKEQLSAELAKLVDLYWQITDIDVTLLKPQTFKLGQQEITRPFFDLSLEEQAYPLAQNGVENFKHLANVQDFAQIKARVANFSQDNTQQASPSFVKFYQQINQAFTSHKRDHNQANLNRELLRDYAQGFQAQPSYLFTSQNPLASTKKEINAVWPTALSLDQGNYLVSDWQPQAYQALDLNYYYHHRYPNVMLNVGALRRKAAQQAFNPYRINAKSLVNLIDFNVGTTFYANPGFSITNSLITKASEQALQKVFDPLRPHSQNSRLLLNRNLQQQHLDSTQDQVSSLPAFLINLEKDKERLHRMELQVGSEFFKVVKAVYGRDYSDEQLEQMFDIQRYEQETNKLATPSEIGCTLSHCKIYLEILEDPNIDDQDWVLITEDDCLFAPQWRERLNEMLSYLRTPYAQDLSIVFLGHTYFKNFKLQSNQEFSNTTYLYPDNTFALYVSGQQKLHPLVGFLPAASFCYLIRKGALRTHAQDFKRPFWVADHFTYFVPFTPSAYAMANPPLTIHNLDLESNIAEDRAHAEITMRTKLKQVPIGWHEVRDFLKQNKFVLQTSLTTAEIEEKFPGFTIIPPFDYHSLSEQEFNARYDRQGFIEHYGYEPSDEDINRALQHQEVYRLLADQALNIFEFALIVEDNVVINPNIDLVKYANLYLKYVDTRLILQHRLVSFSNLYNPHPFIPLTAEEEEASYIYRHNEPGTLCPGYSLIEVKAKTTTGASAYMVINLNIIADQAHSRRVSWLYDDFPRIFNFRLGNFSYSNPCLVATPEQNLATEKDEV</sequence>
<reference evidence="2 3" key="1">
    <citation type="submission" date="2017-08" db="EMBL/GenBank/DDBJ databases">
        <title>Reclassification of Bisgaard taxon 37 and 44.</title>
        <authorList>
            <person name="Christensen H."/>
        </authorList>
    </citation>
    <scope>NUCLEOTIDE SEQUENCE [LARGE SCALE GENOMIC DNA]</scope>
    <source>
        <strain evidence="2 3">EEAB3T1</strain>
    </source>
</reference>
<gene>
    <name evidence="2" type="ORF">CKF59_02730</name>
</gene>
<dbReference type="Proteomes" id="UP000265964">
    <property type="component" value="Unassembled WGS sequence"/>
</dbReference>
<feature type="domain" description="Glycosyl transferase family 25" evidence="1">
    <location>
        <begin position="876"/>
        <end position="1026"/>
    </location>
</feature>
<keyword evidence="3" id="KW-1185">Reference proteome</keyword>
<dbReference type="RefSeq" id="WP_119534453.1">
    <property type="nucleotide sequence ID" value="NZ_NRJF01000063.1"/>
</dbReference>
<dbReference type="OrthoDB" id="9816113at2"/>
<organism evidence="2 3">
    <name type="scientific">Psittacicella gerlachiana</name>
    <dbReference type="NCBI Taxonomy" id="2028574"/>
    <lineage>
        <taxon>Bacteria</taxon>
        <taxon>Pseudomonadati</taxon>
        <taxon>Pseudomonadota</taxon>
        <taxon>Gammaproteobacteria</taxon>
        <taxon>Pasteurellales</taxon>
        <taxon>Psittacicellaceae</taxon>
        <taxon>Psittacicella</taxon>
    </lineage>
</organism>
<dbReference type="InterPro" id="IPR002654">
    <property type="entry name" value="Glyco_trans_25"/>
</dbReference>